<keyword evidence="1" id="KW-0812">Transmembrane</keyword>
<keyword evidence="3" id="KW-1185">Reference proteome</keyword>
<accession>A0ABT8D0R6</accession>
<reference evidence="3" key="1">
    <citation type="journal article" date="2019" name="Int. J. Syst. Evol. Microbiol.">
        <title>The Global Catalogue of Microorganisms (GCM) 10K type strain sequencing project: providing services to taxonomists for standard genome sequencing and annotation.</title>
        <authorList>
            <consortium name="The Broad Institute Genomics Platform"/>
            <consortium name="The Broad Institute Genome Sequencing Center for Infectious Disease"/>
            <person name="Wu L."/>
            <person name="Ma J."/>
        </authorList>
    </citation>
    <scope>NUCLEOTIDE SEQUENCE [LARGE SCALE GENOMIC DNA]</scope>
    <source>
        <strain evidence="3">CECT 7184</strain>
    </source>
</reference>
<keyword evidence="1" id="KW-1133">Transmembrane helix</keyword>
<evidence type="ECO:0000313" key="2">
    <source>
        <dbReference type="EMBL" id="MDN3708819.1"/>
    </source>
</evidence>
<dbReference type="RefSeq" id="WP_290364644.1">
    <property type="nucleotide sequence ID" value="NZ_JAUFQU010000001.1"/>
</dbReference>
<feature type="transmembrane region" description="Helical" evidence="1">
    <location>
        <begin position="20"/>
        <end position="41"/>
    </location>
</feature>
<organism evidence="2 3">
    <name type="scientific">Paenimyroides ceti</name>
    <dbReference type="NCBI Taxonomy" id="395087"/>
    <lineage>
        <taxon>Bacteria</taxon>
        <taxon>Pseudomonadati</taxon>
        <taxon>Bacteroidota</taxon>
        <taxon>Flavobacteriia</taxon>
        <taxon>Flavobacteriales</taxon>
        <taxon>Flavobacteriaceae</taxon>
        <taxon>Paenimyroides</taxon>
    </lineage>
</organism>
<proteinExistence type="predicted"/>
<sequence length="137" mass="14886">MQNKLPTIHFKASLRVAKYVGILTSHFQIFLLTNLFVLFSISATAQQYEWSWAVSAGGVQGADLIYDVKVGSDNNYYFIGSLYGNIGVQLNGNPVDVYNSSLGGDDIFLFSTTCDGQIRWSQAIGGAVPGILPITLN</sequence>
<evidence type="ECO:0000256" key="1">
    <source>
        <dbReference type="SAM" id="Phobius"/>
    </source>
</evidence>
<evidence type="ECO:0000313" key="3">
    <source>
        <dbReference type="Proteomes" id="UP001242368"/>
    </source>
</evidence>
<keyword evidence="1" id="KW-0472">Membrane</keyword>
<dbReference type="Proteomes" id="UP001242368">
    <property type="component" value="Unassembled WGS sequence"/>
</dbReference>
<gene>
    <name evidence="2" type="ORF">QW060_17095</name>
</gene>
<dbReference type="EMBL" id="JAUFQU010000001">
    <property type="protein sequence ID" value="MDN3708819.1"/>
    <property type="molecule type" value="Genomic_DNA"/>
</dbReference>
<name>A0ABT8D0R6_9FLAO</name>
<protein>
    <submittedName>
        <fullName evidence="2">Uncharacterized protein</fullName>
    </submittedName>
</protein>
<comment type="caution">
    <text evidence="2">The sequence shown here is derived from an EMBL/GenBank/DDBJ whole genome shotgun (WGS) entry which is preliminary data.</text>
</comment>